<dbReference type="GO" id="GO:0000172">
    <property type="term" value="C:ribonuclease MRP complex"/>
    <property type="evidence" value="ECO:0007669"/>
    <property type="project" value="InterPro"/>
</dbReference>
<dbReference type="PANTHER" id="PTHR28256">
    <property type="entry name" value="RIBONUCLEASES P/MRP PROTEIN SUBUNIT POP7"/>
    <property type="match status" value="1"/>
</dbReference>
<comment type="subcellular location">
    <subcellularLocation>
        <location evidence="1">Nucleus</location>
    </subcellularLocation>
</comment>
<dbReference type="GO" id="GO:0001682">
    <property type="term" value="P:tRNA 5'-leader removal"/>
    <property type="evidence" value="ECO:0007669"/>
    <property type="project" value="InterPro"/>
</dbReference>
<gene>
    <name evidence="5" type="ORF">LELG_04262</name>
</gene>
<feature type="region of interest" description="Disordered" evidence="4">
    <location>
        <begin position="119"/>
        <end position="140"/>
    </location>
</feature>
<name>A5E3S4_LODEL</name>
<dbReference type="EMBL" id="CH981529">
    <property type="protein sequence ID" value="EDK46082.1"/>
    <property type="molecule type" value="Genomic_DNA"/>
</dbReference>
<proteinExistence type="predicted"/>
<dbReference type="InParanoid" id="A5E3S4"/>
<dbReference type="OrthoDB" id="5416589at2759"/>
<evidence type="ECO:0000256" key="2">
    <source>
        <dbReference type="ARBA" id="ARBA00022694"/>
    </source>
</evidence>
<organism evidence="5 6">
    <name type="scientific">Lodderomyces elongisporus (strain ATCC 11503 / CBS 2605 / JCM 1781 / NBRC 1676 / NRRL YB-4239)</name>
    <name type="common">Yeast</name>
    <name type="synonym">Saccharomyces elongisporus</name>
    <dbReference type="NCBI Taxonomy" id="379508"/>
    <lineage>
        <taxon>Eukaryota</taxon>
        <taxon>Fungi</taxon>
        <taxon>Dikarya</taxon>
        <taxon>Ascomycota</taxon>
        <taxon>Saccharomycotina</taxon>
        <taxon>Pichiomycetes</taxon>
        <taxon>Debaryomycetaceae</taxon>
        <taxon>Candida/Lodderomyces clade</taxon>
        <taxon>Lodderomyces</taxon>
    </lineage>
</organism>
<feature type="compositionally biased region" description="Acidic residues" evidence="4">
    <location>
        <begin position="120"/>
        <end position="139"/>
    </location>
</feature>
<dbReference type="Pfam" id="PF12328">
    <property type="entry name" value="Rpp20"/>
    <property type="match status" value="1"/>
</dbReference>
<dbReference type="InterPro" id="IPR020241">
    <property type="entry name" value="RNase_P/MRP_Pop7_fungi"/>
</dbReference>
<keyword evidence="3" id="KW-0539">Nucleus</keyword>
<keyword evidence="6" id="KW-1185">Reference proteome</keyword>
<accession>A5E3S4</accession>
<keyword evidence="2" id="KW-0819">tRNA processing</keyword>
<dbReference type="PANTHER" id="PTHR28256:SF1">
    <property type="entry name" value="RIBONUCLEASES P_MRP PROTEIN SUBUNIT POP7"/>
    <property type="match status" value="1"/>
</dbReference>
<protein>
    <submittedName>
        <fullName evidence="5">Uncharacterized protein</fullName>
    </submittedName>
</protein>
<dbReference type="GO" id="GO:0006364">
    <property type="term" value="P:rRNA processing"/>
    <property type="evidence" value="ECO:0007669"/>
    <property type="project" value="TreeGrafter"/>
</dbReference>
<dbReference type="Proteomes" id="UP000001996">
    <property type="component" value="Unassembled WGS sequence"/>
</dbReference>
<dbReference type="VEuPathDB" id="FungiDB:LELG_04262"/>
<dbReference type="KEGG" id="lel:PVL30_003988"/>
<dbReference type="GO" id="GO:0000294">
    <property type="term" value="P:nuclear-transcribed mRNA catabolic process, RNase MRP-dependent"/>
    <property type="evidence" value="ECO:0007669"/>
    <property type="project" value="TreeGrafter"/>
</dbReference>
<evidence type="ECO:0000256" key="4">
    <source>
        <dbReference type="SAM" id="MobiDB-lite"/>
    </source>
</evidence>
<dbReference type="FunCoup" id="A5E3S4">
    <property type="interactions" value="79"/>
</dbReference>
<dbReference type="GO" id="GO:0003723">
    <property type="term" value="F:RNA binding"/>
    <property type="evidence" value="ECO:0007669"/>
    <property type="project" value="TreeGrafter"/>
</dbReference>
<dbReference type="GO" id="GO:0000171">
    <property type="term" value="F:ribonuclease MRP activity"/>
    <property type="evidence" value="ECO:0007669"/>
    <property type="project" value="TreeGrafter"/>
</dbReference>
<evidence type="ECO:0000256" key="1">
    <source>
        <dbReference type="ARBA" id="ARBA00004123"/>
    </source>
</evidence>
<dbReference type="GO" id="GO:0034965">
    <property type="term" value="P:intronic box C/D snoRNA processing"/>
    <property type="evidence" value="ECO:0007669"/>
    <property type="project" value="TreeGrafter"/>
</dbReference>
<dbReference type="InterPro" id="IPR014612">
    <property type="entry name" value="Pop7/Rpp20"/>
</dbReference>
<dbReference type="HOGENOM" id="CLU_133944_0_0_1"/>
<sequence>MAKRIQGKNIRHTKHSPVQKLQNETEFNLTILIKSLTPFISALKRIQKQLNKFSKSAATSTSSKKYQNDQYKKLQYIKVRGMGKCLEKTLKLALKFQELNYRVDIVTGSIEVIDEFEKLENEDEEEDEEEEKMDVDVDVDVGKETMQEDDVFDDEERIYRKRMVSTVEVRIWLNRD</sequence>
<dbReference type="Gene3D" id="3.30.110.20">
    <property type="entry name" value="Alba-like domain"/>
    <property type="match status" value="1"/>
</dbReference>
<dbReference type="OMA" id="HRANIHI"/>
<dbReference type="STRING" id="379508.A5E3S4"/>
<evidence type="ECO:0000313" key="5">
    <source>
        <dbReference type="EMBL" id="EDK46082.1"/>
    </source>
</evidence>
<dbReference type="GO" id="GO:0004526">
    <property type="term" value="F:ribonuclease P activity"/>
    <property type="evidence" value="ECO:0007669"/>
    <property type="project" value="TreeGrafter"/>
</dbReference>
<reference evidence="5 6" key="1">
    <citation type="journal article" date="2009" name="Nature">
        <title>Evolution of pathogenicity and sexual reproduction in eight Candida genomes.</title>
        <authorList>
            <person name="Butler G."/>
            <person name="Rasmussen M.D."/>
            <person name="Lin M.F."/>
            <person name="Santos M.A."/>
            <person name="Sakthikumar S."/>
            <person name="Munro C.A."/>
            <person name="Rheinbay E."/>
            <person name="Grabherr M."/>
            <person name="Forche A."/>
            <person name="Reedy J.L."/>
            <person name="Agrafioti I."/>
            <person name="Arnaud M.B."/>
            <person name="Bates S."/>
            <person name="Brown A.J."/>
            <person name="Brunke S."/>
            <person name="Costanzo M.C."/>
            <person name="Fitzpatrick D.A."/>
            <person name="de Groot P.W."/>
            <person name="Harris D."/>
            <person name="Hoyer L.L."/>
            <person name="Hube B."/>
            <person name="Klis F.M."/>
            <person name="Kodira C."/>
            <person name="Lennard N."/>
            <person name="Logue M.E."/>
            <person name="Martin R."/>
            <person name="Neiman A.M."/>
            <person name="Nikolaou E."/>
            <person name="Quail M.A."/>
            <person name="Quinn J."/>
            <person name="Santos M.C."/>
            <person name="Schmitzberger F.F."/>
            <person name="Sherlock G."/>
            <person name="Shah P."/>
            <person name="Silverstein K.A."/>
            <person name="Skrzypek M.S."/>
            <person name="Soll D."/>
            <person name="Staggs R."/>
            <person name="Stansfield I."/>
            <person name="Stumpf M.P."/>
            <person name="Sudbery P.E."/>
            <person name="Srikantha T."/>
            <person name="Zeng Q."/>
            <person name="Berman J."/>
            <person name="Berriman M."/>
            <person name="Heitman J."/>
            <person name="Gow N.A."/>
            <person name="Lorenz M.C."/>
            <person name="Birren B.W."/>
            <person name="Kellis M."/>
            <person name="Cuomo C.A."/>
        </authorList>
    </citation>
    <scope>NUCLEOTIDE SEQUENCE [LARGE SCALE GENOMIC DNA]</scope>
    <source>
        <strain evidence="6">ATCC 11503 / BCRC 21390 / CBS 2605 / JCM 1781 / NBRC 1676 / NRRL YB-4239</strain>
    </source>
</reference>
<evidence type="ECO:0000313" key="6">
    <source>
        <dbReference type="Proteomes" id="UP000001996"/>
    </source>
</evidence>
<dbReference type="eggNOG" id="ENOG502S59H">
    <property type="taxonomic scope" value="Eukaryota"/>
</dbReference>
<evidence type="ECO:0000256" key="3">
    <source>
        <dbReference type="ARBA" id="ARBA00023242"/>
    </source>
</evidence>
<dbReference type="GO" id="GO:0005655">
    <property type="term" value="C:nucleolar ribonuclease P complex"/>
    <property type="evidence" value="ECO:0007669"/>
    <property type="project" value="InterPro"/>
</dbReference>
<dbReference type="InterPro" id="IPR036882">
    <property type="entry name" value="Alba-like_dom_sf"/>
</dbReference>
<dbReference type="AlphaFoldDB" id="A5E3S4"/>
<dbReference type="GeneID" id="5231693"/>